<proteinExistence type="predicted"/>
<protein>
    <submittedName>
        <fullName evidence="1">Uncharacterized protein</fullName>
    </submittedName>
</protein>
<organism evidence="1 2">
    <name type="scientific">Colletotrichum destructivum</name>
    <dbReference type="NCBI Taxonomy" id="34406"/>
    <lineage>
        <taxon>Eukaryota</taxon>
        <taxon>Fungi</taxon>
        <taxon>Dikarya</taxon>
        <taxon>Ascomycota</taxon>
        <taxon>Pezizomycotina</taxon>
        <taxon>Sordariomycetes</taxon>
        <taxon>Hypocreomycetidae</taxon>
        <taxon>Glomerellales</taxon>
        <taxon>Glomerellaceae</taxon>
        <taxon>Colletotrichum</taxon>
        <taxon>Colletotrichum destructivum species complex</taxon>
    </lineage>
</organism>
<gene>
    <name evidence="1" type="ORF">CDEST_02526</name>
</gene>
<accession>A0AAX4I2B8</accession>
<evidence type="ECO:0000313" key="1">
    <source>
        <dbReference type="EMBL" id="WQF77512.1"/>
    </source>
</evidence>
<dbReference type="KEGG" id="cdet:87939029"/>
<dbReference type="Proteomes" id="UP001322277">
    <property type="component" value="Chromosome 2"/>
</dbReference>
<sequence length="129" mass="14261">MSFALFNHQACFPVLGKSLFLRCPSKDNRHQLQFQQQQSTHPSEKEKEQKKNMQLSYLYAALFLAVGATAQTCTGTLTYCTGSICNCFFDGAAEELNKICQGMGFERSLGPSRTTTGGDSRCDHQCCNG</sequence>
<dbReference type="EMBL" id="CP137306">
    <property type="protein sequence ID" value="WQF77512.1"/>
    <property type="molecule type" value="Genomic_DNA"/>
</dbReference>
<dbReference type="RefSeq" id="XP_062774736.1">
    <property type="nucleotide sequence ID" value="XM_062918685.1"/>
</dbReference>
<name>A0AAX4I2B8_9PEZI</name>
<dbReference type="AlphaFoldDB" id="A0AAX4I2B8"/>
<keyword evidence="2" id="KW-1185">Reference proteome</keyword>
<dbReference type="GeneID" id="87939029"/>
<evidence type="ECO:0000313" key="2">
    <source>
        <dbReference type="Proteomes" id="UP001322277"/>
    </source>
</evidence>
<reference evidence="2" key="1">
    <citation type="journal article" date="2023" name="bioRxiv">
        <title>Complete genome of the Medicago anthracnose fungus, Colletotrichum destructivum, reveals a mini-chromosome-like region within a core chromosome.</title>
        <authorList>
            <person name="Lapalu N."/>
            <person name="Simon A."/>
            <person name="Lu A."/>
            <person name="Plaumann P.-L."/>
            <person name="Amselem J."/>
            <person name="Pigne S."/>
            <person name="Auger A."/>
            <person name="Koch C."/>
            <person name="Dallery J.-F."/>
            <person name="O'Connell R.J."/>
        </authorList>
    </citation>
    <scope>NUCLEOTIDE SEQUENCE [LARGE SCALE GENOMIC DNA]</scope>
    <source>
        <strain evidence="2">CBS 520.97</strain>
    </source>
</reference>